<organism evidence="7 8">
    <name type="scientific">Arthrobacter mangrovi</name>
    <dbReference type="NCBI Taxonomy" id="2966350"/>
    <lineage>
        <taxon>Bacteria</taxon>
        <taxon>Bacillati</taxon>
        <taxon>Actinomycetota</taxon>
        <taxon>Actinomycetes</taxon>
        <taxon>Micrococcales</taxon>
        <taxon>Micrococcaceae</taxon>
        <taxon>Arthrobacter</taxon>
    </lineage>
</organism>
<name>A0ABQ5MV16_9MICC</name>
<dbReference type="InterPro" id="IPR036388">
    <property type="entry name" value="WH-like_DNA-bd_sf"/>
</dbReference>
<dbReference type="InterPro" id="IPR039422">
    <property type="entry name" value="MarR/SlyA-like"/>
</dbReference>
<reference evidence="7 8" key="1">
    <citation type="journal article" date="2023" name="Int. J. Syst. Evol. Microbiol.">
        <title>Arthrobacter mangrovi sp. nov., an actinobacterium isolated from the rhizosphere of a mangrove.</title>
        <authorList>
            <person name="Hamada M."/>
            <person name="Saitou S."/>
            <person name="Enomoto N."/>
            <person name="Nanri K."/>
            <person name="Hidaka K."/>
            <person name="Miura T."/>
            <person name="Tamura T."/>
        </authorList>
    </citation>
    <scope>NUCLEOTIDE SEQUENCE [LARGE SCALE GENOMIC DNA]</scope>
    <source>
        <strain evidence="7 8">NBRC 112813</strain>
    </source>
</reference>
<dbReference type="SUPFAM" id="SSF46785">
    <property type="entry name" value="Winged helix' DNA-binding domain"/>
    <property type="match status" value="1"/>
</dbReference>
<feature type="domain" description="HTH marR-type" evidence="6">
    <location>
        <begin position="8"/>
        <end position="138"/>
    </location>
</feature>
<keyword evidence="4" id="KW-0238">DNA-binding</keyword>
<evidence type="ECO:0000259" key="6">
    <source>
        <dbReference type="PROSITE" id="PS50995"/>
    </source>
</evidence>
<evidence type="ECO:0000256" key="5">
    <source>
        <dbReference type="ARBA" id="ARBA00023163"/>
    </source>
</evidence>
<dbReference type="RefSeq" id="WP_264795948.1">
    <property type="nucleotide sequence ID" value="NZ_BRVS01000009.1"/>
</dbReference>
<evidence type="ECO:0000256" key="3">
    <source>
        <dbReference type="ARBA" id="ARBA00023015"/>
    </source>
</evidence>
<dbReference type="Gene3D" id="1.10.10.10">
    <property type="entry name" value="Winged helix-like DNA-binding domain superfamily/Winged helix DNA-binding domain"/>
    <property type="match status" value="1"/>
</dbReference>
<dbReference type="PROSITE" id="PS50995">
    <property type="entry name" value="HTH_MARR_2"/>
    <property type="match status" value="1"/>
</dbReference>
<proteinExistence type="predicted"/>
<protein>
    <submittedName>
        <fullName evidence="7">Transcriptional regulator, MarR family protein</fullName>
    </submittedName>
</protein>
<comment type="subcellular location">
    <subcellularLocation>
        <location evidence="1">Cytoplasm</location>
    </subcellularLocation>
</comment>
<gene>
    <name evidence="7" type="ORF">AHIS1636_22750</name>
</gene>
<keyword evidence="3" id="KW-0805">Transcription regulation</keyword>
<dbReference type="Pfam" id="PF22381">
    <property type="entry name" value="Staph_reg_Sar_Rot"/>
    <property type="match status" value="1"/>
</dbReference>
<dbReference type="EMBL" id="BRVS01000009">
    <property type="protein sequence ID" value="GLB67835.1"/>
    <property type="molecule type" value="Genomic_DNA"/>
</dbReference>
<evidence type="ECO:0000313" key="8">
    <source>
        <dbReference type="Proteomes" id="UP001209654"/>
    </source>
</evidence>
<sequence>MPDSPTLSQQVCFALYSASRATTALYRAVLKELNLTYPQYLVMLVLWDGDGLEVRELGRELQLDSGTLSPLLKRLEHLGLVERSRLAEDERRVLVRLTPAGRGLQAKAVDVPGRIAAATGLDEEELIALRETLHRISATLQTTESETTS</sequence>
<evidence type="ECO:0000256" key="1">
    <source>
        <dbReference type="ARBA" id="ARBA00004496"/>
    </source>
</evidence>
<dbReference type="PANTHER" id="PTHR33164:SF5">
    <property type="entry name" value="ORGANIC HYDROPEROXIDE RESISTANCE TRANSCRIPTIONAL REGULATOR"/>
    <property type="match status" value="1"/>
</dbReference>
<dbReference type="Proteomes" id="UP001209654">
    <property type="component" value="Unassembled WGS sequence"/>
</dbReference>
<dbReference type="InterPro" id="IPR055166">
    <property type="entry name" value="Transc_reg_Sar_Rot_HTH"/>
</dbReference>
<dbReference type="InterPro" id="IPR000835">
    <property type="entry name" value="HTH_MarR-typ"/>
</dbReference>
<dbReference type="PANTHER" id="PTHR33164">
    <property type="entry name" value="TRANSCRIPTIONAL REGULATOR, MARR FAMILY"/>
    <property type="match status" value="1"/>
</dbReference>
<keyword evidence="2" id="KW-0963">Cytoplasm</keyword>
<dbReference type="SMART" id="SM00347">
    <property type="entry name" value="HTH_MARR"/>
    <property type="match status" value="1"/>
</dbReference>
<evidence type="ECO:0000313" key="7">
    <source>
        <dbReference type="EMBL" id="GLB67835.1"/>
    </source>
</evidence>
<dbReference type="PRINTS" id="PR00598">
    <property type="entry name" value="HTHMARR"/>
</dbReference>
<keyword evidence="5" id="KW-0804">Transcription</keyword>
<comment type="caution">
    <text evidence="7">The sequence shown here is derived from an EMBL/GenBank/DDBJ whole genome shotgun (WGS) entry which is preliminary data.</text>
</comment>
<accession>A0ABQ5MV16</accession>
<dbReference type="InterPro" id="IPR036390">
    <property type="entry name" value="WH_DNA-bd_sf"/>
</dbReference>
<evidence type="ECO:0000256" key="4">
    <source>
        <dbReference type="ARBA" id="ARBA00023125"/>
    </source>
</evidence>
<evidence type="ECO:0000256" key="2">
    <source>
        <dbReference type="ARBA" id="ARBA00022490"/>
    </source>
</evidence>
<keyword evidence="8" id="KW-1185">Reference proteome</keyword>